<dbReference type="AlphaFoldDB" id="A0A6M4IRL3"/>
<evidence type="ECO:0000313" key="3">
    <source>
        <dbReference type="Proteomes" id="UP000500938"/>
    </source>
</evidence>
<feature type="transmembrane region" description="Helical" evidence="1">
    <location>
        <begin position="129"/>
        <end position="148"/>
    </location>
</feature>
<organism evidence="2 3">
    <name type="scientific">Gemmatimonas groenlandica</name>
    <dbReference type="NCBI Taxonomy" id="2732249"/>
    <lineage>
        <taxon>Bacteria</taxon>
        <taxon>Pseudomonadati</taxon>
        <taxon>Gemmatimonadota</taxon>
        <taxon>Gemmatimonadia</taxon>
        <taxon>Gemmatimonadales</taxon>
        <taxon>Gemmatimonadaceae</taxon>
        <taxon>Gemmatimonas</taxon>
    </lineage>
</organism>
<name>A0A6M4IRL3_9BACT</name>
<keyword evidence="1" id="KW-0812">Transmembrane</keyword>
<reference evidence="2 3" key="1">
    <citation type="submission" date="2020-05" db="EMBL/GenBank/DDBJ databases">
        <title>Complete genome sequence of Gemmatimonas greenlandica TET16.</title>
        <authorList>
            <person name="Zeng Y."/>
        </authorList>
    </citation>
    <scope>NUCLEOTIDE SEQUENCE [LARGE SCALE GENOMIC DNA]</scope>
    <source>
        <strain evidence="2 3">TET16</strain>
    </source>
</reference>
<dbReference type="RefSeq" id="WP_171225489.1">
    <property type="nucleotide sequence ID" value="NZ_CP053085.1"/>
</dbReference>
<accession>A0A6M4IRL3</accession>
<evidence type="ECO:0000313" key="2">
    <source>
        <dbReference type="EMBL" id="QJR36056.1"/>
    </source>
</evidence>
<keyword evidence="3" id="KW-1185">Reference proteome</keyword>
<protein>
    <submittedName>
        <fullName evidence="2">Uncharacterized protein</fullName>
    </submittedName>
</protein>
<sequence length="166" mass="17604">MSDSQAVRVRSRSETIAQRSVSGLCALALALQIGCFSYLPVQSTPPAPAQQIGVVINDRGRVMLGDRVGASVDRIDGKVVSRQDGSLVLDVYRVTDLRGNTATWTGERVSIPEDAILGYRARKVSKVKTLLLVGVIVLAILGTLKSGLDLFGDAATDRPGDGPQQS</sequence>
<evidence type="ECO:0000256" key="1">
    <source>
        <dbReference type="SAM" id="Phobius"/>
    </source>
</evidence>
<dbReference type="Proteomes" id="UP000500938">
    <property type="component" value="Chromosome"/>
</dbReference>
<keyword evidence="1" id="KW-0472">Membrane</keyword>
<dbReference type="EMBL" id="CP053085">
    <property type="protein sequence ID" value="QJR36056.1"/>
    <property type="molecule type" value="Genomic_DNA"/>
</dbReference>
<gene>
    <name evidence="2" type="ORF">HKW67_11320</name>
</gene>
<dbReference type="KEGG" id="ggr:HKW67_11320"/>
<keyword evidence="1" id="KW-1133">Transmembrane helix</keyword>
<proteinExistence type="predicted"/>